<proteinExistence type="predicted"/>
<protein>
    <recommendedName>
        <fullName evidence="8">TonB-dependent transporter Oar-like beta-barrel domain-containing protein</fullName>
    </recommendedName>
</protein>
<dbReference type="Gene3D" id="2.170.130.10">
    <property type="entry name" value="TonB-dependent receptor, plug domain"/>
    <property type="match status" value="1"/>
</dbReference>
<dbReference type="Gene3D" id="2.40.170.20">
    <property type="entry name" value="TonB-dependent receptor, beta-barrel domain"/>
    <property type="match status" value="1"/>
</dbReference>
<keyword evidence="3" id="KW-1134">Transmembrane beta strand</keyword>
<evidence type="ECO:0000256" key="7">
    <source>
        <dbReference type="SAM" id="SignalP"/>
    </source>
</evidence>
<keyword evidence="5" id="KW-0472">Membrane</keyword>
<feature type="domain" description="TonB-dependent transporter Oar-like beta-barrel" evidence="8">
    <location>
        <begin position="355"/>
        <end position="967"/>
    </location>
</feature>
<dbReference type="InterPro" id="IPR036942">
    <property type="entry name" value="Beta-barrel_TonB_sf"/>
</dbReference>
<dbReference type="EMBL" id="QRHA01000015">
    <property type="protein sequence ID" value="RDV24083.1"/>
    <property type="molecule type" value="Genomic_DNA"/>
</dbReference>
<evidence type="ECO:0000256" key="5">
    <source>
        <dbReference type="ARBA" id="ARBA00023136"/>
    </source>
</evidence>
<evidence type="ECO:0000256" key="2">
    <source>
        <dbReference type="ARBA" id="ARBA00022448"/>
    </source>
</evidence>
<dbReference type="GO" id="GO:0015344">
    <property type="term" value="F:siderophore uptake transmembrane transporter activity"/>
    <property type="evidence" value="ECO:0007669"/>
    <property type="project" value="TreeGrafter"/>
</dbReference>
<feature type="domain" description="TonB-dependent transporter Oar-like beta-barrel" evidence="8">
    <location>
        <begin position="242"/>
        <end position="314"/>
    </location>
</feature>
<feature type="chain" id="PRO_5017623997" description="TonB-dependent transporter Oar-like beta-barrel domain-containing protein" evidence="7">
    <location>
        <begin position="27"/>
        <end position="1047"/>
    </location>
</feature>
<evidence type="ECO:0000256" key="1">
    <source>
        <dbReference type="ARBA" id="ARBA00004571"/>
    </source>
</evidence>
<dbReference type="SUPFAM" id="SSF49464">
    <property type="entry name" value="Carboxypeptidase regulatory domain-like"/>
    <property type="match status" value="1"/>
</dbReference>
<keyword evidence="4" id="KW-0812">Transmembrane</keyword>
<sequence>MISKSNLSRVAIAVALSVGMATSSLANTGQSSAMRGVVVGPQGNPATGSTITILHQPSGTVKEVTVNSDGAFSARGLRVGGPYTIIVESDTFQSQVIENVYLDLNDTYEVDAQLKSITDLERITVTGSRDFFGSSGSSSVYGEDAISKMPTFNRDLKDIVRNNPLAVVSPDGSELSVAGSNPKYNALTIDGVGINDTFGLQSNGYPTSRPPISLDAVGQISIEYSPFNARAGKFAGGNINVVTKSGTNEFHGTAFFETVPWMDDAKDTRLNPGNEIPVENEEESYGFTVGGPLIKDTLFFFASYEHWEEEVSSNYNLDDLAGSGHDVTNGEVERVLGLFQSVYGLSDSIGGAPVPDEDEKLLIKLDWNINNDHRADFTYSDQDNTQLNSFTDDDETVNLLSNNWTRSQKNTFYTAHLYSDWTADFQTEVSVSYKEFEQASLTNSNWGEINIQTADGNIVAGQDENRHANVLANEVWSFGFHATYLAGDVEYKFGAEIEDTWNFNLYGRDSAGTWYFDSIDDFENRIISELEYANAYTNNVQDIAYDVNSTQYAIYGDANFELFDGFVVTAGLRYEYLSVDDKPQLNSNFQNTYGFANTENLDGFDILLPRVGFDWTVTDDLTLRGGVGRFSGGMPLVWISNAYTNDGVTKDSTEINELDPSLVDFTGVPQTVQAMLAQGAGSTNQIDPGFDLPSDWRYQIAADYLFDVPGLGEDFAWTTELTYVDKADAAYWIDLSRVDNGNRTVDGGRIIWDNVYDGTDFENNYDLQLTNSSDGGRNIILSTALNKRWDNGFSVNASYTHQDITEANPGTSSTGESNYQYEVTVNRNHPQVGTAYYETEHRLVLNLGYEKEFFSGYETSFNLFFERRSGRPFSWTLDAFRDGDLGDQPEFDDSDIYLPYIPFGADDPAVAFGEPGARQLSYEQIMAFAEAAGVAGAAGGYVSKYSATQPWVTTMDLSITQEVPGFAKGHNGVVYFTIDNFANLLNDDWGKVYDMNFPQQKLFAYDVNDQGQYVYEETFGGTSTKNYDNFEADDSVWRIKVGVRYVF</sequence>
<evidence type="ECO:0000313" key="10">
    <source>
        <dbReference type="Proteomes" id="UP000256561"/>
    </source>
</evidence>
<organism evidence="9 10">
    <name type="scientific">Alteromonas aestuariivivens</name>
    <dbReference type="NCBI Taxonomy" id="1938339"/>
    <lineage>
        <taxon>Bacteria</taxon>
        <taxon>Pseudomonadati</taxon>
        <taxon>Pseudomonadota</taxon>
        <taxon>Gammaproteobacteria</taxon>
        <taxon>Alteromonadales</taxon>
        <taxon>Alteromonadaceae</taxon>
        <taxon>Alteromonas/Salinimonas group</taxon>
        <taxon>Alteromonas</taxon>
    </lineage>
</organism>
<dbReference type="PANTHER" id="PTHR30069:SF46">
    <property type="entry name" value="OAR PROTEIN"/>
    <property type="match status" value="1"/>
</dbReference>
<keyword evidence="6" id="KW-0998">Cell outer membrane</keyword>
<dbReference type="Pfam" id="PF13620">
    <property type="entry name" value="CarboxypepD_reg"/>
    <property type="match status" value="1"/>
</dbReference>
<accession>A0A3D8M2Z1</accession>
<evidence type="ECO:0000256" key="3">
    <source>
        <dbReference type="ARBA" id="ARBA00022452"/>
    </source>
</evidence>
<dbReference type="Proteomes" id="UP000256561">
    <property type="component" value="Unassembled WGS sequence"/>
</dbReference>
<dbReference type="AlphaFoldDB" id="A0A3D8M2Z1"/>
<dbReference type="GO" id="GO:0009279">
    <property type="term" value="C:cell outer membrane"/>
    <property type="evidence" value="ECO:0007669"/>
    <property type="project" value="UniProtKB-SubCell"/>
</dbReference>
<evidence type="ECO:0000259" key="8">
    <source>
        <dbReference type="Pfam" id="PF25183"/>
    </source>
</evidence>
<dbReference type="SUPFAM" id="SSF56935">
    <property type="entry name" value="Porins"/>
    <property type="match status" value="1"/>
</dbReference>
<dbReference type="InterPro" id="IPR039426">
    <property type="entry name" value="TonB-dep_rcpt-like"/>
</dbReference>
<evidence type="ECO:0000313" key="9">
    <source>
        <dbReference type="EMBL" id="RDV24083.1"/>
    </source>
</evidence>
<dbReference type="InterPro" id="IPR008969">
    <property type="entry name" value="CarboxyPept-like_regulatory"/>
</dbReference>
<reference evidence="10" key="1">
    <citation type="submission" date="2018-08" db="EMBL/GenBank/DDBJ databases">
        <authorList>
            <person name="Zhang J."/>
            <person name="Du Z.-J."/>
        </authorList>
    </citation>
    <scope>NUCLEOTIDE SEQUENCE [LARGE SCALE GENOMIC DNA]</scope>
    <source>
        <strain evidence="10">KCTC 52655</strain>
    </source>
</reference>
<keyword evidence="7" id="KW-0732">Signal</keyword>
<feature type="signal peptide" evidence="7">
    <location>
        <begin position="1"/>
        <end position="26"/>
    </location>
</feature>
<name>A0A3D8M2Z1_9ALTE</name>
<dbReference type="InterPro" id="IPR057601">
    <property type="entry name" value="Oar-like_b-barrel"/>
</dbReference>
<keyword evidence="10" id="KW-1185">Reference proteome</keyword>
<dbReference type="GO" id="GO:0044718">
    <property type="term" value="P:siderophore transmembrane transport"/>
    <property type="evidence" value="ECO:0007669"/>
    <property type="project" value="TreeGrafter"/>
</dbReference>
<evidence type="ECO:0000256" key="4">
    <source>
        <dbReference type="ARBA" id="ARBA00022692"/>
    </source>
</evidence>
<dbReference type="Pfam" id="PF25183">
    <property type="entry name" value="OMP_b-brl_4"/>
    <property type="match status" value="2"/>
</dbReference>
<comment type="caution">
    <text evidence="9">The sequence shown here is derived from an EMBL/GenBank/DDBJ whole genome shotgun (WGS) entry which is preliminary data.</text>
</comment>
<dbReference type="PANTHER" id="PTHR30069">
    <property type="entry name" value="TONB-DEPENDENT OUTER MEMBRANE RECEPTOR"/>
    <property type="match status" value="1"/>
</dbReference>
<dbReference type="Gene3D" id="2.60.40.1120">
    <property type="entry name" value="Carboxypeptidase-like, regulatory domain"/>
    <property type="match status" value="1"/>
</dbReference>
<gene>
    <name evidence="9" type="ORF">DXV75_15965</name>
</gene>
<dbReference type="InterPro" id="IPR037066">
    <property type="entry name" value="Plug_dom_sf"/>
</dbReference>
<comment type="subcellular location">
    <subcellularLocation>
        <location evidence="1">Cell outer membrane</location>
        <topology evidence="1">Multi-pass membrane protein</topology>
    </subcellularLocation>
</comment>
<keyword evidence="2" id="KW-0813">Transport</keyword>
<dbReference type="OrthoDB" id="9768147at2"/>
<evidence type="ECO:0000256" key="6">
    <source>
        <dbReference type="ARBA" id="ARBA00023237"/>
    </source>
</evidence>